<evidence type="ECO:0000313" key="2">
    <source>
        <dbReference type="EMBL" id="BES89742.1"/>
    </source>
</evidence>
<organism evidence="2 3">
    <name type="scientific">Nesidiocoris tenuis</name>
    <dbReference type="NCBI Taxonomy" id="355587"/>
    <lineage>
        <taxon>Eukaryota</taxon>
        <taxon>Metazoa</taxon>
        <taxon>Ecdysozoa</taxon>
        <taxon>Arthropoda</taxon>
        <taxon>Hexapoda</taxon>
        <taxon>Insecta</taxon>
        <taxon>Pterygota</taxon>
        <taxon>Neoptera</taxon>
        <taxon>Paraneoptera</taxon>
        <taxon>Hemiptera</taxon>
        <taxon>Heteroptera</taxon>
        <taxon>Panheteroptera</taxon>
        <taxon>Cimicomorpha</taxon>
        <taxon>Miridae</taxon>
        <taxon>Dicyphina</taxon>
        <taxon>Nesidiocoris</taxon>
    </lineage>
</organism>
<dbReference type="PANTHER" id="PTHR36696:SF1">
    <property type="entry name" value="EF-HAND DOMAIN-CONTAINING PROTEIN"/>
    <property type="match status" value="1"/>
</dbReference>
<gene>
    <name evidence="2" type="ORF">NTJ_02549</name>
</gene>
<keyword evidence="3" id="KW-1185">Reference proteome</keyword>
<feature type="region of interest" description="Disordered" evidence="1">
    <location>
        <begin position="113"/>
        <end position="134"/>
    </location>
</feature>
<dbReference type="PANTHER" id="PTHR36696">
    <property type="entry name" value="AGAP012002-PA"/>
    <property type="match status" value="1"/>
</dbReference>
<reference evidence="2 3" key="1">
    <citation type="submission" date="2023-09" db="EMBL/GenBank/DDBJ databases">
        <title>Nesidiocoris tenuis whole genome shotgun sequence.</title>
        <authorList>
            <person name="Shibata T."/>
            <person name="Shimoda M."/>
            <person name="Kobayashi T."/>
            <person name="Uehara T."/>
        </authorList>
    </citation>
    <scope>NUCLEOTIDE SEQUENCE [LARGE SCALE GENOMIC DNA]</scope>
    <source>
        <strain evidence="2 3">Japan</strain>
    </source>
</reference>
<feature type="compositionally biased region" description="Polar residues" evidence="1">
    <location>
        <begin position="166"/>
        <end position="181"/>
    </location>
</feature>
<accession>A0ABN7ABQ2</accession>
<sequence>MVLDTSKTGLMPITVTNSCKKQSKKSKALPKLEFQNCIQPAPLTVKPFSALLNPFRKGCSIFCNHPNADNDLKLMIKKTKMKRDESREDIGVDKKALADRVGEVLEEMLSRFNNRPFDDEEDSSSLDDSATPQSRPVLVLDLMRSASQDTLSTNVGGRCTTGIQSTNASQAVSPSFTTTGKPVNKIPASPAYGSTLNKQDTEGDTATEGGAEDDADVQKRRGKVKKKKKKAAGGNLDEKSSKEVIGLVEPGETQVSAWKDGDELSWCGSSNATPLPTLEPPDRIGSSATHLNSEIFDDPTLRHLRRSLTLEQAEGEFRRIWRNVLFEALAASDKPPEVEPSEVDADVLVEPSDPDLWKSYPREFKYGSARFDIPISKATLNGMHPLEYLKNCVVVSKEYKLLYNHVFMQYREIRGSDPPWFMLGKDVLDALAQVMGRKFSAAEEEELRYLVDWKEDDRIDLRTWLGIAALSERVFGLRFSTAADPDLGERQVIEQVDFDALNDRMKSLHLDCHLKALLEAVQNVKRRRENNHG</sequence>
<evidence type="ECO:0000256" key="1">
    <source>
        <dbReference type="SAM" id="MobiDB-lite"/>
    </source>
</evidence>
<name>A0ABN7ABQ2_9HEMI</name>
<evidence type="ECO:0000313" key="3">
    <source>
        <dbReference type="Proteomes" id="UP001307889"/>
    </source>
</evidence>
<feature type="compositionally biased region" description="Basic residues" evidence="1">
    <location>
        <begin position="220"/>
        <end position="231"/>
    </location>
</feature>
<protein>
    <submittedName>
        <fullName evidence="2">Uncharacterized protein</fullName>
    </submittedName>
</protein>
<dbReference type="EMBL" id="AP028909">
    <property type="protein sequence ID" value="BES89742.1"/>
    <property type="molecule type" value="Genomic_DNA"/>
</dbReference>
<proteinExistence type="predicted"/>
<dbReference type="Proteomes" id="UP001307889">
    <property type="component" value="Chromosome 1"/>
</dbReference>
<feature type="region of interest" description="Disordered" evidence="1">
    <location>
        <begin position="166"/>
        <end position="238"/>
    </location>
</feature>
<feature type="compositionally biased region" description="Acidic residues" evidence="1">
    <location>
        <begin position="202"/>
        <end position="215"/>
    </location>
</feature>